<evidence type="ECO:0000256" key="3">
    <source>
        <dbReference type="ARBA" id="ARBA00023187"/>
    </source>
</evidence>
<organism evidence="8 9">
    <name type="scientific">Pyxicephalus adspersus</name>
    <name type="common">African bullfrog</name>
    <dbReference type="NCBI Taxonomy" id="30357"/>
    <lineage>
        <taxon>Eukaryota</taxon>
        <taxon>Metazoa</taxon>
        <taxon>Chordata</taxon>
        <taxon>Craniata</taxon>
        <taxon>Vertebrata</taxon>
        <taxon>Euteleostomi</taxon>
        <taxon>Amphibia</taxon>
        <taxon>Batrachia</taxon>
        <taxon>Anura</taxon>
        <taxon>Neobatrachia</taxon>
        <taxon>Ranoidea</taxon>
        <taxon>Pyxicephalidae</taxon>
        <taxon>Pyxicephalinae</taxon>
        <taxon>Pyxicephalus</taxon>
    </lineage>
</organism>
<dbReference type="PANTHER" id="PTHR23340:SF2">
    <property type="entry name" value="SURP AND G-PATCH DOMAIN-CONTAINING PROTEIN 2"/>
    <property type="match status" value="1"/>
</dbReference>
<feature type="domain" description="SURP motif" evidence="6">
    <location>
        <begin position="711"/>
        <end position="754"/>
    </location>
</feature>
<keyword evidence="2" id="KW-0507">mRNA processing</keyword>
<evidence type="ECO:0000256" key="1">
    <source>
        <dbReference type="ARBA" id="ARBA00004123"/>
    </source>
</evidence>
<dbReference type="InterPro" id="IPR035967">
    <property type="entry name" value="SWAP/Surp_sf"/>
</dbReference>
<dbReference type="PROSITE" id="PS50174">
    <property type="entry name" value="G_PATCH"/>
    <property type="match status" value="1"/>
</dbReference>
<keyword evidence="4" id="KW-0539">Nucleus</keyword>
<comment type="caution">
    <text evidence="8">The sequence shown here is derived from an EMBL/GenBank/DDBJ whole genome shotgun (WGS) entry which is preliminary data.</text>
</comment>
<dbReference type="GO" id="GO:0006397">
    <property type="term" value="P:mRNA processing"/>
    <property type="evidence" value="ECO:0007669"/>
    <property type="project" value="UniProtKB-KW"/>
</dbReference>
<dbReference type="AlphaFoldDB" id="A0AAV3ANT6"/>
<dbReference type="Pfam" id="PF01585">
    <property type="entry name" value="G-patch"/>
    <property type="match status" value="1"/>
</dbReference>
<evidence type="ECO:0000256" key="4">
    <source>
        <dbReference type="ARBA" id="ARBA00023242"/>
    </source>
</evidence>
<proteinExistence type="predicted"/>
<dbReference type="SMART" id="SM00648">
    <property type="entry name" value="SWAP"/>
    <property type="match status" value="2"/>
</dbReference>
<dbReference type="Gene3D" id="1.10.10.790">
    <property type="entry name" value="Surp module"/>
    <property type="match status" value="2"/>
</dbReference>
<feature type="compositionally biased region" description="Basic and acidic residues" evidence="5">
    <location>
        <begin position="446"/>
        <end position="461"/>
    </location>
</feature>
<keyword evidence="9" id="KW-1185">Reference proteome</keyword>
<keyword evidence="3" id="KW-0508">mRNA splicing</keyword>
<evidence type="ECO:0000259" key="6">
    <source>
        <dbReference type="PROSITE" id="PS50128"/>
    </source>
</evidence>
<evidence type="ECO:0000313" key="8">
    <source>
        <dbReference type="EMBL" id="DBA28302.1"/>
    </source>
</evidence>
<feature type="domain" description="G-patch" evidence="7">
    <location>
        <begin position="873"/>
        <end position="919"/>
    </location>
</feature>
<protein>
    <recommendedName>
        <fullName evidence="10">SURP and G-patch domain-containing protein 2</fullName>
    </recommendedName>
</protein>
<comment type="subcellular location">
    <subcellularLocation>
        <location evidence="1">Nucleus</location>
    </subcellularLocation>
</comment>
<dbReference type="EMBL" id="DYDO01000003">
    <property type="protein sequence ID" value="DBA28302.1"/>
    <property type="molecule type" value="Genomic_DNA"/>
</dbReference>
<dbReference type="SUPFAM" id="SSF109905">
    <property type="entry name" value="Surp module (SWAP domain)"/>
    <property type="match status" value="2"/>
</dbReference>
<feature type="compositionally biased region" description="Polar residues" evidence="5">
    <location>
        <begin position="435"/>
        <end position="445"/>
    </location>
</feature>
<feature type="compositionally biased region" description="Basic and acidic residues" evidence="5">
    <location>
        <begin position="628"/>
        <end position="647"/>
    </location>
</feature>
<dbReference type="Pfam" id="PF01805">
    <property type="entry name" value="Surp"/>
    <property type="match status" value="2"/>
</dbReference>
<dbReference type="PANTHER" id="PTHR23340">
    <property type="entry name" value="ARGININE/SERINE RICH SPLICING FACTOR SF4/14"/>
    <property type="match status" value="1"/>
</dbReference>
<evidence type="ECO:0000259" key="7">
    <source>
        <dbReference type="PROSITE" id="PS50174"/>
    </source>
</evidence>
<sequence>MAGQRITRDMFDAVVQEKMKKYRISMDQAIANTVREFQLEGPSAFRDQERLSFRDLPRDSLSRKWETNMTRDSVSNPLYFQELGRESSSGLHSDPLMNRWGSADPHLKERLYREELQARDLDVSRRNWELERNSGPDFGMVRSDLFREFQDSELGPVKEGFWGQGRGPSKPTRGVMELLAEKAQGGQRFGSSGPTGKAGNAYSKKIPQEKCMPVSDYSFSGQIVRWAKFHNAKDDSEFQRQRKALFRLETETCKMAVNCFKGRLSVSDTELCFSSIKPINHPALFGPKIDNDLLDLLVATTTVMVKNDFFDAIKPYDKDMMTLQQRMLNCATPLILACNTFELKHPILTDPKQLHGILDNTLFLVRKSLVLLGQTFALATALRQNNVMEILGINGTELKPADFPNFKDSYLFGKDFITKLKDWLQKSGHKLTLNSRTKMPKQTTVNKEETKTEAESKERKSGSPNVVATIDQLLEYAKKADKGGGEKPAFWFLFDKNSNEYKYYQQKLEQFQNSLGPSDTKNTQITKAKKSTEELAEESVRAMLYARKALAVKKKLFGSLAVSRKRKVVKPKRQLPKTVKANKKLKKTSQKVAKKTLTQNIKKENVIQEVKEENVTAEVVKGTVSPTVKKEVGSPKKVKPEVKKEATVKPVQDASSEQSSGKLELKGQEEAHKSSTSAKDKSPNDHPSDVKAEISSERPQVSDVDEKTKDTAVKLAQFVVQMGPQIEEFSMQNSVNNPDFWFLREKNSPAYKYYKSKLEEFKREASSDVDDGDQESVKTGDEDVDMGSETPGSDNPSIAAFSQMPTPSRPAIPRKRVAKLKVGMLPAKRVCLVDEPKIHDPVRIAYECPKGRLNNRKKQKPADLEFSNKKLTEHNVGFQMLNKMGWREGQGLGSSGSGIKNPIKVGAVSAGEGLGVEQKEPPQSKGDNFDAFRQRMMNMYKHKISK</sequence>
<dbReference type="Proteomes" id="UP001181693">
    <property type="component" value="Unassembled WGS sequence"/>
</dbReference>
<dbReference type="InterPro" id="IPR040169">
    <property type="entry name" value="SUGP1/2"/>
</dbReference>
<name>A0AAV3ANT6_PYXAD</name>
<gene>
    <name evidence="8" type="ORF">GDO54_008689</name>
</gene>
<evidence type="ECO:0000313" key="9">
    <source>
        <dbReference type="Proteomes" id="UP001181693"/>
    </source>
</evidence>
<evidence type="ECO:0000256" key="5">
    <source>
        <dbReference type="SAM" id="MobiDB-lite"/>
    </source>
</evidence>
<dbReference type="SMART" id="SM00443">
    <property type="entry name" value="G_patch"/>
    <property type="match status" value="1"/>
</dbReference>
<dbReference type="PROSITE" id="PS50128">
    <property type="entry name" value="SURP"/>
    <property type="match status" value="1"/>
</dbReference>
<feature type="region of interest" description="Disordered" evidence="5">
    <location>
        <begin position="628"/>
        <end position="708"/>
    </location>
</feature>
<reference evidence="8" key="1">
    <citation type="thesis" date="2020" institute="ProQuest LLC" country="789 East Eisenhower Parkway, Ann Arbor, MI, USA">
        <title>Comparative Genomics and Chromosome Evolution.</title>
        <authorList>
            <person name="Mudd A.B."/>
        </authorList>
    </citation>
    <scope>NUCLEOTIDE SEQUENCE</scope>
    <source>
        <strain evidence="8">1538</strain>
        <tissue evidence="8">Blood</tissue>
    </source>
</reference>
<accession>A0AAV3ANT6</accession>
<feature type="region of interest" description="Disordered" evidence="5">
    <location>
        <begin position="762"/>
        <end position="810"/>
    </location>
</feature>
<feature type="region of interest" description="Disordered" evidence="5">
    <location>
        <begin position="435"/>
        <end position="463"/>
    </location>
</feature>
<dbReference type="InterPro" id="IPR000467">
    <property type="entry name" value="G_patch_dom"/>
</dbReference>
<evidence type="ECO:0000256" key="2">
    <source>
        <dbReference type="ARBA" id="ARBA00022664"/>
    </source>
</evidence>
<dbReference type="GO" id="GO:0005654">
    <property type="term" value="C:nucleoplasm"/>
    <property type="evidence" value="ECO:0007669"/>
    <property type="project" value="TreeGrafter"/>
</dbReference>
<feature type="compositionally biased region" description="Basic and acidic residues" evidence="5">
    <location>
        <begin position="663"/>
        <end position="696"/>
    </location>
</feature>
<dbReference type="InterPro" id="IPR000061">
    <property type="entry name" value="Surp"/>
</dbReference>
<dbReference type="GO" id="GO:0003723">
    <property type="term" value="F:RNA binding"/>
    <property type="evidence" value="ECO:0007669"/>
    <property type="project" value="InterPro"/>
</dbReference>
<evidence type="ECO:0008006" key="10">
    <source>
        <dbReference type="Google" id="ProtNLM"/>
    </source>
</evidence>
<dbReference type="GO" id="GO:0008380">
    <property type="term" value="P:RNA splicing"/>
    <property type="evidence" value="ECO:0007669"/>
    <property type="project" value="UniProtKB-KW"/>
</dbReference>